<sequence length="254" mass="28035">MRIVTVSRKVLRYVIVAVIMATVMSVGLWATDHDMTTSAHAATLPAQDRYSLRDVETNQKVAALTFDISWGTVMPPKVLAILKTDHVPATIFVSGPWAKQHPDIVKAYAQAGIEVESHGWAHVNYSGLSNQGIVDNLMKTDQVIQQITGQKPSFVRPPNGDFNSRSILAARSVGYTTVTWGTDSLDWMNPGVATIIRRVTTRIHPGDIILMHASDTCKQTDIALPTILQSLREKGYKLVTLKQLLTYGKPIYRG</sequence>
<dbReference type="GO" id="GO:0016020">
    <property type="term" value="C:membrane"/>
    <property type="evidence" value="ECO:0007669"/>
    <property type="project" value="TreeGrafter"/>
</dbReference>
<evidence type="ECO:0000256" key="1">
    <source>
        <dbReference type="SAM" id="Phobius"/>
    </source>
</evidence>
<dbReference type="SUPFAM" id="SSF88713">
    <property type="entry name" value="Glycoside hydrolase/deacetylase"/>
    <property type="match status" value="1"/>
</dbReference>
<dbReference type="InterPro" id="IPR050248">
    <property type="entry name" value="Polysacc_deacetylase_ArnD"/>
</dbReference>
<reference evidence="3 4" key="1">
    <citation type="journal article" date="2014" name="BMC Genomics">
        <title>Comparison of environmental and isolate Sulfobacillus genomes reveals diverse carbon, sulfur, nitrogen, and hydrogen metabolisms.</title>
        <authorList>
            <person name="Justice N.B."/>
            <person name="Norman A."/>
            <person name="Brown C.T."/>
            <person name="Singh A."/>
            <person name="Thomas B.C."/>
            <person name="Banfield J.F."/>
        </authorList>
    </citation>
    <scope>NUCLEOTIDE SEQUENCE [LARGE SCALE GENOMIC DNA]</scope>
    <source>
        <strain evidence="3">AMDSBA5</strain>
    </source>
</reference>
<proteinExistence type="predicted"/>
<comment type="caution">
    <text evidence="3">The sequence shown here is derived from an EMBL/GenBank/DDBJ whole genome shotgun (WGS) entry which is preliminary data.</text>
</comment>
<evidence type="ECO:0000313" key="3">
    <source>
        <dbReference type="EMBL" id="PSR30026.1"/>
    </source>
</evidence>
<dbReference type="Gene3D" id="3.20.20.370">
    <property type="entry name" value="Glycoside hydrolase/deacetylase"/>
    <property type="match status" value="1"/>
</dbReference>
<dbReference type="InterPro" id="IPR011330">
    <property type="entry name" value="Glyco_hydro/deAcase_b/a-brl"/>
</dbReference>
<keyword evidence="1" id="KW-0812">Transmembrane</keyword>
<dbReference type="GO" id="GO:0005975">
    <property type="term" value="P:carbohydrate metabolic process"/>
    <property type="evidence" value="ECO:0007669"/>
    <property type="project" value="InterPro"/>
</dbReference>
<keyword evidence="1" id="KW-1133">Transmembrane helix</keyword>
<dbReference type="PANTHER" id="PTHR10587:SF128">
    <property type="entry name" value="POLYSACCHARIDE DEACETYLASE PDAB-RELATED"/>
    <property type="match status" value="1"/>
</dbReference>
<dbReference type="PANTHER" id="PTHR10587">
    <property type="entry name" value="GLYCOSYL TRANSFERASE-RELATED"/>
    <property type="match status" value="1"/>
</dbReference>
<organism evidence="3 4">
    <name type="scientific">Sulfobacillus thermosulfidooxidans</name>
    <dbReference type="NCBI Taxonomy" id="28034"/>
    <lineage>
        <taxon>Bacteria</taxon>
        <taxon>Bacillati</taxon>
        <taxon>Bacillota</taxon>
        <taxon>Clostridia</taxon>
        <taxon>Eubacteriales</taxon>
        <taxon>Clostridiales Family XVII. Incertae Sedis</taxon>
        <taxon>Sulfobacillus</taxon>
    </lineage>
</organism>
<keyword evidence="1" id="KW-0472">Membrane</keyword>
<dbReference type="Pfam" id="PF01522">
    <property type="entry name" value="Polysacc_deac_1"/>
    <property type="match status" value="1"/>
</dbReference>
<accession>A0A2T2X6E2</accession>
<feature type="domain" description="NodB homology" evidence="2">
    <location>
        <begin position="60"/>
        <end position="239"/>
    </location>
</feature>
<evidence type="ECO:0000259" key="2">
    <source>
        <dbReference type="PROSITE" id="PS51677"/>
    </source>
</evidence>
<feature type="transmembrane region" description="Helical" evidence="1">
    <location>
        <begin position="12"/>
        <end position="30"/>
    </location>
</feature>
<protein>
    <submittedName>
        <fullName evidence="3">Polysaccharide deacetylase</fullName>
    </submittedName>
</protein>
<name>A0A2T2X6E2_SULTH</name>
<dbReference type="InterPro" id="IPR002509">
    <property type="entry name" value="NODB_dom"/>
</dbReference>
<dbReference type="PROSITE" id="PS51677">
    <property type="entry name" value="NODB"/>
    <property type="match status" value="1"/>
</dbReference>
<gene>
    <name evidence="3" type="ORF">C7B47_00175</name>
</gene>
<dbReference type="GO" id="GO:0016810">
    <property type="term" value="F:hydrolase activity, acting on carbon-nitrogen (but not peptide) bonds"/>
    <property type="evidence" value="ECO:0007669"/>
    <property type="project" value="InterPro"/>
</dbReference>
<dbReference type="EMBL" id="PXYX01000001">
    <property type="protein sequence ID" value="PSR30026.1"/>
    <property type="molecule type" value="Genomic_DNA"/>
</dbReference>
<dbReference type="Proteomes" id="UP000242705">
    <property type="component" value="Unassembled WGS sequence"/>
</dbReference>
<evidence type="ECO:0000313" key="4">
    <source>
        <dbReference type="Proteomes" id="UP000242705"/>
    </source>
</evidence>
<dbReference type="AlphaFoldDB" id="A0A2T2X6E2"/>